<accession>A0A5J4ZKU7</accession>
<dbReference type="AlphaFoldDB" id="A0A5J4ZKU7"/>
<evidence type="ECO:0000313" key="2">
    <source>
        <dbReference type="EMBL" id="KAA8518434.1"/>
    </source>
</evidence>
<dbReference type="EMBL" id="CM018050">
    <property type="protein sequence ID" value="KAA8518434.1"/>
    <property type="molecule type" value="Genomic_DNA"/>
</dbReference>
<evidence type="ECO:0000256" key="1">
    <source>
        <dbReference type="SAM" id="MobiDB-lite"/>
    </source>
</evidence>
<feature type="compositionally biased region" description="Acidic residues" evidence="1">
    <location>
        <begin position="82"/>
        <end position="92"/>
    </location>
</feature>
<gene>
    <name evidence="2" type="ORF">F0562_015908</name>
</gene>
<protein>
    <submittedName>
        <fullName evidence="2">Uncharacterized protein</fullName>
    </submittedName>
</protein>
<keyword evidence="3" id="KW-1185">Reference proteome</keyword>
<organism evidence="2 3">
    <name type="scientific">Nyssa sinensis</name>
    <dbReference type="NCBI Taxonomy" id="561372"/>
    <lineage>
        <taxon>Eukaryota</taxon>
        <taxon>Viridiplantae</taxon>
        <taxon>Streptophyta</taxon>
        <taxon>Embryophyta</taxon>
        <taxon>Tracheophyta</taxon>
        <taxon>Spermatophyta</taxon>
        <taxon>Magnoliopsida</taxon>
        <taxon>eudicotyledons</taxon>
        <taxon>Gunneridae</taxon>
        <taxon>Pentapetalae</taxon>
        <taxon>asterids</taxon>
        <taxon>Cornales</taxon>
        <taxon>Nyssaceae</taxon>
        <taxon>Nyssa</taxon>
    </lineage>
</organism>
<proteinExistence type="predicted"/>
<feature type="region of interest" description="Disordered" evidence="1">
    <location>
        <begin position="77"/>
        <end position="118"/>
    </location>
</feature>
<name>A0A5J4ZKU7_9ASTE</name>
<dbReference type="Proteomes" id="UP000325577">
    <property type="component" value="Linkage Group LG7"/>
</dbReference>
<reference evidence="2 3" key="1">
    <citation type="submission" date="2019-09" db="EMBL/GenBank/DDBJ databases">
        <title>A chromosome-level genome assembly of the Chinese tupelo Nyssa sinensis.</title>
        <authorList>
            <person name="Yang X."/>
            <person name="Kang M."/>
            <person name="Yang Y."/>
            <person name="Xiong H."/>
            <person name="Wang M."/>
            <person name="Zhang Z."/>
            <person name="Wang Z."/>
            <person name="Wu H."/>
            <person name="Ma T."/>
            <person name="Liu J."/>
            <person name="Xi Z."/>
        </authorList>
    </citation>
    <scope>NUCLEOTIDE SEQUENCE [LARGE SCALE GENOMIC DNA]</scope>
    <source>
        <strain evidence="2">J267</strain>
        <tissue evidence="2">Leaf</tissue>
    </source>
</reference>
<sequence>MRLFQKSLRFNRSPSAVGEPAAAADYEQFVVLLHRGESAVRGGGRRDDGRVRRGVLLLSLRPREPPRARRLQAACGAVPQGAEEEAPPEAVEEGPAAAAQSPVPVRLRRHGASNSPAV</sequence>
<evidence type="ECO:0000313" key="3">
    <source>
        <dbReference type="Proteomes" id="UP000325577"/>
    </source>
</evidence>